<dbReference type="Pfam" id="PF04241">
    <property type="entry name" value="DUF423"/>
    <property type="match status" value="1"/>
</dbReference>
<evidence type="ECO:0000256" key="6">
    <source>
        <dbReference type="SAM" id="Phobius"/>
    </source>
</evidence>
<reference evidence="8" key="1">
    <citation type="submission" date="2013-09" db="EMBL/GenBank/DDBJ databases">
        <title>The Genome Sequence of Anopheles culicifacies species A.</title>
        <authorList>
            <consortium name="The Broad Institute Genomics Platform"/>
            <person name="Neafsey D.E."/>
            <person name="Besansky N."/>
            <person name="Howell P."/>
            <person name="Walton C."/>
            <person name="Young S.K."/>
            <person name="Zeng Q."/>
            <person name="Gargeya S."/>
            <person name="Fitzgerald M."/>
            <person name="Haas B."/>
            <person name="Abouelleil A."/>
            <person name="Allen A.W."/>
            <person name="Alvarado L."/>
            <person name="Arachchi H.M."/>
            <person name="Berlin A.M."/>
            <person name="Chapman S.B."/>
            <person name="Gainer-Dewar J."/>
            <person name="Goldberg J."/>
            <person name="Griggs A."/>
            <person name="Gujja S."/>
            <person name="Hansen M."/>
            <person name="Howarth C."/>
            <person name="Imamovic A."/>
            <person name="Ireland A."/>
            <person name="Larimer J."/>
            <person name="McCowan C."/>
            <person name="Murphy C."/>
            <person name="Pearson M."/>
            <person name="Poon T.W."/>
            <person name="Priest M."/>
            <person name="Roberts A."/>
            <person name="Saif S."/>
            <person name="Shea T."/>
            <person name="Sisk P."/>
            <person name="Sykes S."/>
            <person name="Wortman J."/>
            <person name="Nusbaum C."/>
            <person name="Birren B."/>
        </authorList>
    </citation>
    <scope>NUCLEOTIDE SEQUENCE [LARGE SCALE GENOMIC DNA]</scope>
    <source>
        <strain evidence="8">A-37</strain>
    </source>
</reference>
<name>A0A182M1F2_9DIPT</name>
<evidence type="ECO:0000313" key="8">
    <source>
        <dbReference type="Proteomes" id="UP000075883"/>
    </source>
</evidence>
<dbReference type="EnsemblMetazoa" id="ACUA007109-RA">
    <property type="protein sequence ID" value="ACUA007109-PA"/>
    <property type="gene ID" value="ACUA007109"/>
</dbReference>
<keyword evidence="8" id="KW-1185">Reference proteome</keyword>
<keyword evidence="3 6" id="KW-0812">Transmembrane</keyword>
<evidence type="ECO:0000256" key="2">
    <source>
        <dbReference type="ARBA" id="ARBA00006208"/>
    </source>
</evidence>
<dbReference type="PANTHER" id="PTHR43461">
    <property type="entry name" value="TRANSMEMBRANE PROTEIN 256"/>
    <property type="match status" value="1"/>
</dbReference>
<organism evidence="7 8">
    <name type="scientific">Anopheles culicifacies</name>
    <dbReference type="NCBI Taxonomy" id="139723"/>
    <lineage>
        <taxon>Eukaryota</taxon>
        <taxon>Metazoa</taxon>
        <taxon>Ecdysozoa</taxon>
        <taxon>Arthropoda</taxon>
        <taxon>Hexapoda</taxon>
        <taxon>Insecta</taxon>
        <taxon>Pterygota</taxon>
        <taxon>Neoptera</taxon>
        <taxon>Endopterygota</taxon>
        <taxon>Diptera</taxon>
        <taxon>Nematocera</taxon>
        <taxon>Culicoidea</taxon>
        <taxon>Culicidae</taxon>
        <taxon>Anophelinae</taxon>
        <taxon>Anopheles</taxon>
        <taxon>culicifacies species complex</taxon>
    </lineage>
</organism>
<feature type="transmembrane region" description="Helical" evidence="6">
    <location>
        <begin position="158"/>
        <end position="177"/>
    </location>
</feature>
<dbReference type="InterPro" id="IPR006696">
    <property type="entry name" value="DUF423"/>
</dbReference>
<dbReference type="AlphaFoldDB" id="A0A182M1F2"/>
<dbReference type="Proteomes" id="UP000075883">
    <property type="component" value="Unassembled WGS sequence"/>
</dbReference>
<protein>
    <recommendedName>
        <fullName evidence="9">DUF423 domain-containing protein</fullName>
    </recommendedName>
</protein>
<accession>A0A182M1F2</accession>
<proteinExistence type="inferred from homology"/>
<evidence type="ECO:0008006" key="9">
    <source>
        <dbReference type="Google" id="ProtNLM"/>
    </source>
</evidence>
<sequence>MGLNEAMNYVLFNNPVSSTMWSMASHGAKAVGLKPKAIGQNAATHSSAVVQQALPPMWKLLGRNRHIIRLAGLSGAAAVILGAYGAHYHFVPKDDDMQERDPRKIFETTNRYHFIHTLALLGAPLARHPLLTTILMISGTTLFCGTCYYVAFTDDRRVVKFTPMGGFLLIFAWLSFII</sequence>
<evidence type="ECO:0000256" key="1">
    <source>
        <dbReference type="ARBA" id="ARBA00004141"/>
    </source>
</evidence>
<dbReference type="EMBL" id="AXCM01000473">
    <property type="status" value="NOT_ANNOTATED_CDS"/>
    <property type="molecule type" value="Genomic_DNA"/>
</dbReference>
<comment type="similarity">
    <text evidence="2">Belongs to the TMEM256 family.</text>
</comment>
<evidence type="ECO:0000313" key="7">
    <source>
        <dbReference type="EnsemblMetazoa" id="ACUA007109-PA"/>
    </source>
</evidence>
<evidence type="ECO:0000256" key="3">
    <source>
        <dbReference type="ARBA" id="ARBA00022692"/>
    </source>
</evidence>
<dbReference type="VEuPathDB" id="VectorBase:ACUA007109"/>
<evidence type="ECO:0000256" key="5">
    <source>
        <dbReference type="ARBA" id="ARBA00023136"/>
    </source>
</evidence>
<feature type="transmembrane region" description="Helical" evidence="6">
    <location>
        <begin position="67"/>
        <end position="87"/>
    </location>
</feature>
<evidence type="ECO:0000256" key="4">
    <source>
        <dbReference type="ARBA" id="ARBA00022989"/>
    </source>
</evidence>
<reference evidence="7" key="2">
    <citation type="submission" date="2020-05" db="UniProtKB">
        <authorList>
            <consortium name="EnsemblMetazoa"/>
        </authorList>
    </citation>
    <scope>IDENTIFICATION</scope>
    <source>
        <strain evidence="7">A-37</strain>
    </source>
</reference>
<feature type="transmembrane region" description="Helical" evidence="6">
    <location>
        <begin position="130"/>
        <end position="151"/>
    </location>
</feature>
<comment type="subcellular location">
    <subcellularLocation>
        <location evidence="1">Membrane</location>
        <topology evidence="1">Multi-pass membrane protein</topology>
    </subcellularLocation>
</comment>
<keyword evidence="5 6" id="KW-0472">Membrane</keyword>
<dbReference type="GO" id="GO:0016020">
    <property type="term" value="C:membrane"/>
    <property type="evidence" value="ECO:0007669"/>
    <property type="project" value="UniProtKB-SubCell"/>
</dbReference>
<dbReference type="PANTHER" id="PTHR43461:SF1">
    <property type="entry name" value="TRANSMEMBRANE PROTEIN 256"/>
    <property type="match status" value="1"/>
</dbReference>
<keyword evidence="4 6" id="KW-1133">Transmembrane helix</keyword>